<dbReference type="EMBL" id="JABBFO010000011">
    <property type="protein sequence ID" value="MBT0728005.1"/>
    <property type="molecule type" value="Genomic_DNA"/>
</dbReference>
<protein>
    <recommendedName>
        <fullName evidence="1">ImpA N-terminal domain-containing protein</fullName>
    </recommendedName>
</protein>
<proteinExistence type="predicted"/>
<feature type="domain" description="ImpA N-terminal" evidence="1">
    <location>
        <begin position="16"/>
        <end position="138"/>
    </location>
</feature>
<gene>
    <name evidence="2" type="ORF">HGT73_11580</name>
</gene>
<dbReference type="RefSeq" id="WP_214215176.1">
    <property type="nucleotide sequence ID" value="NZ_JABBFO010000011.1"/>
</dbReference>
<organism evidence="2 3">
    <name type="scientific">Rosenbergiella australiborealis</name>
    <dbReference type="NCBI Taxonomy" id="1544696"/>
    <lineage>
        <taxon>Bacteria</taxon>
        <taxon>Pseudomonadati</taxon>
        <taxon>Pseudomonadota</taxon>
        <taxon>Gammaproteobacteria</taxon>
        <taxon>Enterobacterales</taxon>
        <taxon>Erwiniaceae</taxon>
        <taxon>Rosenbergiella</taxon>
    </lineage>
</organism>
<dbReference type="Proteomes" id="UP000786875">
    <property type="component" value="Unassembled WGS sequence"/>
</dbReference>
<dbReference type="PANTHER" id="PTHR37951">
    <property type="entry name" value="CYTOPLASMIC PROTEIN-RELATED"/>
    <property type="match status" value="1"/>
</dbReference>
<dbReference type="PANTHER" id="PTHR37951:SF1">
    <property type="entry name" value="TYPE VI SECRETION SYSTEM COMPONENT TSSA1"/>
    <property type="match status" value="1"/>
</dbReference>
<dbReference type="InterPro" id="IPR017740">
    <property type="entry name" value="TssA-like"/>
</dbReference>
<keyword evidence="3" id="KW-1185">Reference proteome</keyword>
<evidence type="ECO:0000259" key="1">
    <source>
        <dbReference type="Pfam" id="PF06812"/>
    </source>
</evidence>
<reference evidence="2 3" key="1">
    <citation type="submission" date="2020-04" db="EMBL/GenBank/DDBJ databases">
        <title>Genome sequencing of Rosenbergiella species.</title>
        <authorList>
            <person name="Alvarez-Perez S."/>
            <person name="Lievens B."/>
        </authorList>
    </citation>
    <scope>NUCLEOTIDE SEQUENCE [LARGE SCALE GENOMIC DNA]</scope>
    <source>
        <strain evidence="2 3">CdVSA20.1</strain>
    </source>
</reference>
<dbReference type="InterPro" id="IPR010657">
    <property type="entry name" value="ImpA_N"/>
</dbReference>
<sequence>MSALTAIFTHYPWLGEPIDPSLPCGPAIDYHPEFLALQQQISPQNTVEYGEFIQASSPIHWPSLLPTLYSLSQQSKDIRLVILLIRARLAQEGIKAIVEGIELLIALLERWPQALHPQCHDEGEYVPEFRHNALSGLDDREGCVAELRHFSLTTPEGQAYSLAQVEQWIRDDKTLSLADKERLQQCYHHHHYFFEHCLIAQQRLQQLCQLPDEALGTDSFSCPHLTQLFTTLCRFHQKQRQLLPPELTAVAAEPAVLQRDPPAVTDRLAYRNEAREKLREIRENFTYYEPSSPLSLLLHFAEHSIGLDCQQISQRYPRELLTLLTLEKDI</sequence>
<evidence type="ECO:0000313" key="2">
    <source>
        <dbReference type="EMBL" id="MBT0728005.1"/>
    </source>
</evidence>
<accession>A0ABS5T6M4</accession>
<name>A0ABS5T6M4_9GAMM</name>
<dbReference type="Pfam" id="PF06812">
    <property type="entry name" value="ImpA_N"/>
    <property type="match status" value="1"/>
</dbReference>
<comment type="caution">
    <text evidence="2">The sequence shown here is derived from an EMBL/GenBank/DDBJ whole genome shotgun (WGS) entry which is preliminary data.</text>
</comment>
<evidence type="ECO:0000313" key="3">
    <source>
        <dbReference type="Proteomes" id="UP000786875"/>
    </source>
</evidence>